<proteinExistence type="predicted"/>
<reference evidence="1 2" key="1">
    <citation type="submission" date="2014-10" db="EMBL/GenBank/DDBJ databases">
        <title>Pedobacter Kyungheensis.</title>
        <authorList>
            <person name="Anderson B.M."/>
            <person name="Newman J.D."/>
        </authorList>
    </citation>
    <scope>NUCLEOTIDE SEQUENCE [LARGE SCALE GENOMIC DNA]</scope>
    <source>
        <strain evidence="1 2">KACC 16221</strain>
    </source>
</reference>
<dbReference type="Proteomes" id="UP000031246">
    <property type="component" value="Unassembled WGS sequence"/>
</dbReference>
<sequence>MVSSVSLNYTIQQKIVDLNKFLFQRIQIHRLDLICESVAYNKFQSYGFSIHNDLMAKQFAGILI</sequence>
<accession>A0A0C1DQX7</accession>
<evidence type="ECO:0000313" key="1">
    <source>
        <dbReference type="EMBL" id="KIA96475.1"/>
    </source>
</evidence>
<keyword evidence="2" id="KW-1185">Reference proteome</keyword>
<protein>
    <submittedName>
        <fullName evidence="1">Uncharacterized protein</fullName>
    </submittedName>
</protein>
<name>A0A0C1DQX7_9SPHI</name>
<organism evidence="1 2">
    <name type="scientific">Pedobacter kyungheensis</name>
    <dbReference type="NCBI Taxonomy" id="1069985"/>
    <lineage>
        <taxon>Bacteria</taxon>
        <taxon>Pseudomonadati</taxon>
        <taxon>Bacteroidota</taxon>
        <taxon>Sphingobacteriia</taxon>
        <taxon>Sphingobacteriales</taxon>
        <taxon>Sphingobacteriaceae</taxon>
        <taxon>Pedobacter</taxon>
    </lineage>
</organism>
<dbReference type="EMBL" id="JSYN01000002">
    <property type="protein sequence ID" value="KIA96475.1"/>
    <property type="molecule type" value="Genomic_DNA"/>
</dbReference>
<comment type="caution">
    <text evidence="1">The sequence shown here is derived from an EMBL/GenBank/DDBJ whole genome shotgun (WGS) entry which is preliminary data.</text>
</comment>
<evidence type="ECO:0000313" key="2">
    <source>
        <dbReference type="Proteomes" id="UP000031246"/>
    </source>
</evidence>
<gene>
    <name evidence="1" type="ORF">OC25_01595</name>
</gene>
<dbReference type="AlphaFoldDB" id="A0A0C1DQX7"/>